<dbReference type="OrthoDB" id="982186at2"/>
<keyword evidence="2" id="KW-1185">Reference proteome</keyword>
<dbReference type="KEGG" id="fll:EI427_19245"/>
<dbReference type="AlphaFoldDB" id="A0A3Q9FPM4"/>
<evidence type="ECO:0000313" key="2">
    <source>
        <dbReference type="Proteomes" id="UP000267268"/>
    </source>
</evidence>
<dbReference type="EMBL" id="CP034562">
    <property type="protein sequence ID" value="AZQ64268.1"/>
    <property type="molecule type" value="Genomic_DNA"/>
</dbReference>
<dbReference type="Proteomes" id="UP000267268">
    <property type="component" value="Chromosome 1"/>
</dbReference>
<protein>
    <submittedName>
        <fullName evidence="1">Uncharacterized protein</fullName>
    </submittedName>
</protein>
<dbReference type="RefSeq" id="WP_126617785.1">
    <property type="nucleotide sequence ID" value="NZ_CP034562.1"/>
</dbReference>
<evidence type="ECO:0000313" key="1">
    <source>
        <dbReference type="EMBL" id="AZQ64268.1"/>
    </source>
</evidence>
<gene>
    <name evidence="1" type="ORF">EI427_19245</name>
</gene>
<reference evidence="1 2" key="1">
    <citation type="submission" date="2018-12" db="EMBL/GenBank/DDBJ databases">
        <title>Flammeovirga pectinis sp. nov., isolated from the gut of the Korean scallop, Patinopecten yessoensis.</title>
        <authorList>
            <person name="Bae J.-W."/>
            <person name="Jeong Y.-S."/>
            <person name="Kang W."/>
        </authorList>
    </citation>
    <scope>NUCLEOTIDE SEQUENCE [LARGE SCALE GENOMIC DNA]</scope>
    <source>
        <strain evidence="1 2">L12M1</strain>
    </source>
</reference>
<proteinExistence type="predicted"/>
<organism evidence="1 2">
    <name type="scientific">Flammeovirga pectinis</name>
    <dbReference type="NCBI Taxonomy" id="2494373"/>
    <lineage>
        <taxon>Bacteria</taxon>
        <taxon>Pseudomonadati</taxon>
        <taxon>Bacteroidota</taxon>
        <taxon>Cytophagia</taxon>
        <taxon>Cytophagales</taxon>
        <taxon>Flammeovirgaceae</taxon>
        <taxon>Flammeovirga</taxon>
    </lineage>
</organism>
<name>A0A3Q9FPM4_9BACT</name>
<accession>A0A3Q9FPM4</accession>
<sequence length="66" mass="7406">MDIKDIKELEAKLHDLRVKQGDIFKQKKAERDTAALEAIRTEMAELKAKVKGGLSIRKAANQKASK</sequence>